<dbReference type="PANTHER" id="PTHR15108">
    <property type="entry name" value="N-ACYLGLUCOSAMINE-2-EPIMERASE"/>
    <property type="match status" value="1"/>
</dbReference>
<dbReference type="InterPro" id="IPR028584">
    <property type="entry name" value="Cellobiose_2_epim"/>
</dbReference>
<dbReference type="GO" id="GO:0047736">
    <property type="term" value="F:cellobiose epimerase activity"/>
    <property type="evidence" value="ECO:0007669"/>
    <property type="project" value="UniProtKB-UniRule"/>
</dbReference>
<evidence type="ECO:0000313" key="6">
    <source>
        <dbReference type="Proteomes" id="UP000574276"/>
    </source>
</evidence>
<accession>A0A839K3W2</accession>
<organism evidence="5 6">
    <name type="scientific">Variimorphobacter saccharofermentans</name>
    <dbReference type="NCBI Taxonomy" id="2755051"/>
    <lineage>
        <taxon>Bacteria</taxon>
        <taxon>Bacillati</taxon>
        <taxon>Bacillota</taxon>
        <taxon>Clostridia</taxon>
        <taxon>Lachnospirales</taxon>
        <taxon>Lachnospiraceae</taxon>
        <taxon>Variimorphobacter</taxon>
    </lineage>
</organism>
<dbReference type="Pfam" id="PF07221">
    <property type="entry name" value="GlcNAc_2-epim"/>
    <property type="match status" value="1"/>
</dbReference>
<dbReference type="GO" id="GO:0005975">
    <property type="term" value="P:carbohydrate metabolic process"/>
    <property type="evidence" value="ECO:0007669"/>
    <property type="project" value="InterPro"/>
</dbReference>
<reference evidence="5 6" key="1">
    <citation type="submission" date="2020-07" db="EMBL/GenBank/DDBJ databases">
        <title>Characterization and genome sequencing of isolate MD1, a novel member within the family Lachnospiraceae.</title>
        <authorList>
            <person name="Rettenmaier R."/>
            <person name="Di Bello L."/>
            <person name="Zinser C."/>
            <person name="Scheitz K."/>
            <person name="Liebl W."/>
            <person name="Zverlov V."/>
        </authorList>
    </citation>
    <scope>NUCLEOTIDE SEQUENCE [LARGE SCALE GENOMIC DNA]</scope>
    <source>
        <strain evidence="5 6">MD1</strain>
    </source>
</reference>
<dbReference type="InterPro" id="IPR008928">
    <property type="entry name" value="6-hairpin_glycosidase_sf"/>
</dbReference>
<dbReference type="EMBL" id="JACEGA010000001">
    <property type="protein sequence ID" value="MBB2184068.1"/>
    <property type="molecule type" value="Genomic_DNA"/>
</dbReference>
<keyword evidence="6" id="KW-1185">Reference proteome</keyword>
<name>A0A839K3W2_9FIRM</name>
<comment type="similarity">
    <text evidence="2">Belongs to the N-acylglucosamine 2-epimerase family.</text>
</comment>
<evidence type="ECO:0000313" key="5">
    <source>
        <dbReference type="EMBL" id="MBB2184068.1"/>
    </source>
</evidence>
<evidence type="ECO:0000256" key="4">
    <source>
        <dbReference type="HAMAP-Rule" id="MF_00929"/>
    </source>
</evidence>
<proteinExistence type="inferred from homology"/>
<dbReference type="InterPro" id="IPR012341">
    <property type="entry name" value="6hp_glycosidase-like_sf"/>
</dbReference>
<dbReference type="RefSeq" id="WP_228353666.1">
    <property type="nucleotide sequence ID" value="NZ_JACEGA010000001.1"/>
</dbReference>
<evidence type="ECO:0000256" key="2">
    <source>
        <dbReference type="ARBA" id="ARBA00008558"/>
    </source>
</evidence>
<protein>
    <recommendedName>
        <fullName evidence="4">Cellobiose 2-epimerase</fullName>
        <shortName evidence="4">CE</shortName>
        <ecNumber evidence="4">5.1.3.11</ecNumber>
    </recommendedName>
</protein>
<dbReference type="SUPFAM" id="SSF48208">
    <property type="entry name" value="Six-hairpin glycosidases"/>
    <property type="match status" value="1"/>
</dbReference>
<comment type="similarity">
    <text evidence="4">Belongs to the cellobiose 2-epimerase family.</text>
</comment>
<sequence>MRIDEIKQELTNHIIPFWKGFKDEEQGGYYGEMDYSLKLYKHADKGGILNSRILWFFSNAYLTLKEKECLDYATHSYEFLKNAFYDKEYGGIYWSVTYDGKAKDDTKHTYNQAFAIYALASYYDASKNREALQLAYDMVDIVENKCRDDLGYLEAFDRSFQPASNEKLSENGVMASRTMNTLLHVYEAYTELYRVDKNPEIAKSMFWMLDFFADKVYNPAKRRLEVFFDRQMNSLIDLNSYGHDIEASWLIDRGVEILGDPNYMERITPITRELAAHIHEVAMDEASLYNECEAGKVDTKKVWWVQAEAILGFINGYQKDSSRTEYLITAGKIWDYIKNYMIDHREGSEWFNELKKDGQPIKSKEIVGPWKCPYHNGRMCFEVMNRNVAF</sequence>
<gene>
    <name evidence="5" type="ORF">H0486_14400</name>
</gene>
<dbReference type="EC" id="5.1.3.11" evidence="4"/>
<dbReference type="Gene3D" id="1.50.10.10">
    <property type="match status" value="1"/>
</dbReference>
<dbReference type="InterPro" id="IPR010819">
    <property type="entry name" value="AGE/CE"/>
</dbReference>
<dbReference type="AlphaFoldDB" id="A0A839K3W2"/>
<comment type="caution">
    <text evidence="5">The sequence shown here is derived from an EMBL/GenBank/DDBJ whole genome shotgun (WGS) entry which is preliminary data.</text>
</comment>
<dbReference type="Proteomes" id="UP000574276">
    <property type="component" value="Unassembled WGS sequence"/>
</dbReference>
<evidence type="ECO:0000256" key="3">
    <source>
        <dbReference type="ARBA" id="ARBA00023235"/>
    </source>
</evidence>
<dbReference type="HAMAP" id="MF_00929">
    <property type="entry name" value="Cellobiose_2_epim"/>
    <property type="match status" value="1"/>
</dbReference>
<evidence type="ECO:0000256" key="1">
    <source>
        <dbReference type="ARBA" id="ARBA00001470"/>
    </source>
</evidence>
<comment type="function">
    <text evidence="4">Catalyzes the reversible epimerization of cellobiose to 4-O-beta-D-glucopyranosyl-D-mannose (Glc-Man).</text>
</comment>
<keyword evidence="3 4" id="KW-0413">Isomerase</keyword>
<comment type="catalytic activity">
    <reaction evidence="1 4">
        <text>D-cellobiose = beta-D-glucosyl-(1-&gt;4)-D-mannopyranose</text>
        <dbReference type="Rhea" id="RHEA:23384"/>
        <dbReference type="ChEBI" id="CHEBI:17057"/>
        <dbReference type="ChEBI" id="CHEBI:47931"/>
        <dbReference type="EC" id="5.1.3.11"/>
    </reaction>
</comment>